<feature type="signal peptide" evidence="1">
    <location>
        <begin position="1"/>
        <end position="26"/>
    </location>
</feature>
<comment type="caution">
    <text evidence="2">The sequence shown here is derived from an EMBL/GenBank/DDBJ whole genome shotgun (WGS) entry which is preliminary data.</text>
</comment>
<evidence type="ECO:0000256" key="1">
    <source>
        <dbReference type="SAM" id="SignalP"/>
    </source>
</evidence>
<dbReference type="EMBL" id="BPVZ01000155">
    <property type="protein sequence ID" value="GKV42091.1"/>
    <property type="molecule type" value="Genomic_DNA"/>
</dbReference>
<protein>
    <submittedName>
        <fullName evidence="2">Uncharacterized protein</fullName>
    </submittedName>
</protein>
<proteinExistence type="predicted"/>
<keyword evidence="3" id="KW-1185">Reference proteome</keyword>
<reference evidence="2 3" key="1">
    <citation type="journal article" date="2021" name="Commun. Biol.">
        <title>The genome of Shorea leprosula (Dipterocarpaceae) highlights the ecological relevance of drought in aseasonal tropical rainforests.</title>
        <authorList>
            <person name="Ng K.K.S."/>
            <person name="Kobayashi M.J."/>
            <person name="Fawcett J.A."/>
            <person name="Hatakeyama M."/>
            <person name="Paape T."/>
            <person name="Ng C.H."/>
            <person name="Ang C.C."/>
            <person name="Tnah L.H."/>
            <person name="Lee C.T."/>
            <person name="Nishiyama T."/>
            <person name="Sese J."/>
            <person name="O'Brien M.J."/>
            <person name="Copetti D."/>
            <person name="Mohd Noor M.I."/>
            <person name="Ong R.C."/>
            <person name="Putra M."/>
            <person name="Sireger I.Z."/>
            <person name="Indrioko S."/>
            <person name="Kosugi Y."/>
            <person name="Izuno A."/>
            <person name="Isagi Y."/>
            <person name="Lee S.L."/>
            <person name="Shimizu K.K."/>
        </authorList>
    </citation>
    <scope>NUCLEOTIDE SEQUENCE [LARGE SCALE GENOMIC DNA]</scope>
    <source>
        <strain evidence="2">214</strain>
    </source>
</reference>
<dbReference type="AlphaFoldDB" id="A0AAV5LXF1"/>
<keyword evidence="1" id="KW-0732">Signal</keyword>
<name>A0AAV5LXF1_9ROSI</name>
<accession>A0AAV5LXF1</accession>
<organism evidence="2 3">
    <name type="scientific">Rubroshorea leprosula</name>
    <dbReference type="NCBI Taxonomy" id="152421"/>
    <lineage>
        <taxon>Eukaryota</taxon>
        <taxon>Viridiplantae</taxon>
        <taxon>Streptophyta</taxon>
        <taxon>Embryophyta</taxon>
        <taxon>Tracheophyta</taxon>
        <taxon>Spermatophyta</taxon>
        <taxon>Magnoliopsida</taxon>
        <taxon>eudicotyledons</taxon>
        <taxon>Gunneridae</taxon>
        <taxon>Pentapetalae</taxon>
        <taxon>rosids</taxon>
        <taxon>malvids</taxon>
        <taxon>Malvales</taxon>
        <taxon>Dipterocarpaceae</taxon>
        <taxon>Rubroshorea</taxon>
    </lineage>
</organism>
<evidence type="ECO:0000313" key="3">
    <source>
        <dbReference type="Proteomes" id="UP001054252"/>
    </source>
</evidence>
<evidence type="ECO:0000313" key="2">
    <source>
        <dbReference type="EMBL" id="GKV42091.1"/>
    </source>
</evidence>
<feature type="chain" id="PRO_5043831596" evidence="1">
    <location>
        <begin position="27"/>
        <end position="46"/>
    </location>
</feature>
<dbReference type="Proteomes" id="UP001054252">
    <property type="component" value="Unassembled WGS sequence"/>
</dbReference>
<gene>
    <name evidence="2" type="ORF">SLEP1_g49536</name>
</gene>
<sequence length="46" mass="5139">MTSMKLILVFSLFTLLLLCQSPRVLAQESHQLVPSGHQPLSETEKS</sequence>